<dbReference type="SMART" id="SM00248">
    <property type="entry name" value="ANK"/>
    <property type="match status" value="4"/>
</dbReference>
<dbReference type="OMA" id="SGHIDVC"/>
<dbReference type="OrthoDB" id="20872at2759"/>
<sequence>MNAMRTRAVCALLPAVARRPAWPSWALIGARVLSVPSATERASTLIAHIKRGDEDLAREMLAELAAAREPIDFDLTDSYGSTALTLASRAGHLELARQLLGFGLPAPVLNAQNIFGSTALMCASASGHVDVCAALLQQPAIDVNVHTQYGSSALSKAAEAGHSEIVRQLLAHGAVAAANKLGRTPAELALAKGHTSVVAALQPITPQRESIQPPLPKPHMAQLPLVRARVCGLRASNVVCRLDTAVQGPPGTIIASRAVGVPASLPLNERVLLRRDPSVPPAGWVIVGVCEPEPGAGKRPKQRCLHPRRPKDKKCVDCPDKRAGAAS</sequence>
<protein>
    <submittedName>
        <fullName evidence="5">Uncharacterized protein</fullName>
    </submittedName>
</protein>
<feature type="compositionally biased region" description="Basic residues" evidence="4">
    <location>
        <begin position="298"/>
        <end position="312"/>
    </location>
</feature>
<feature type="repeat" description="ANK" evidence="3">
    <location>
        <begin position="149"/>
        <end position="174"/>
    </location>
</feature>
<dbReference type="InterPro" id="IPR036770">
    <property type="entry name" value="Ankyrin_rpt-contain_sf"/>
</dbReference>
<keyword evidence="2 3" id="KW-0040">ANK repeat</keyword>
<dbReference type="PROSITE" id="PS50297">
    <property type="entry name" value="ANK_REP_REGION"/>
    <property type="match status" value="1"/>
</dbReference>
<evidence type="ECO:0000256" key="1">
    <source>
        <dbReference type="ARBA" id="ARBA00022737"/>
    </source>
</evidence>
<comment type="caution">
    <text evidence="5">The sequence shown here is derived from an EMBL/GenBank/DDBJ whole genome shotgun (WGS) entry which is preliminary data.</text>
</comment>
<keyword evidence="1" id="KW-0677">Repeat</keyword>
<evidence type="ECO:0000313" key="6">
    <source>
        <dbReference type="Proteomes" id="UP000751190"/>
    </source>
</evidence>
<dbReference type="PANTHER" id="PTHR24173">
    <property type="entry name" value="ANKYRIN REPEAT CONTAINING"/>
    <property type="match status" value="1"/>
</dbReference>
<dbReference type="Proteomes" id="UP000751190">
    <property type="component" value="Unassembled WGS sequence"/>
</dbReference>
<evidence type="ECO:0000256" key="2">
    <source>
        <dbReference type="ARBA" id="ARBA00023043"/>
    </source>
</evidence>
<name>A0A8J5XMJ9_DIALT</name>
<evidence type="ECO:0000313" key="5">
    <source>
        <dbReference type="EMBL" id="KAG8467758.1"/>
    </source>
</evidence>
<dbReference type="Pfam" id="PF00023">
    <property type="entry name" value="Ank"/>
    <property type="match status" value="1"/>
</dbReference>
<dbReference type="PROSITE" id="PS50088">
    <property type="entry name" value="ANK_REPEAT"/>
    <property type="match status" value="2"/>
</dbReference>
<dbReference type="EMBL" id="JAGTXO010000005">
    <property type="protein sequence ID" value="KAG8467758.1"/>
    <property type="molecule type" value="Genomic_DNA"/>
</dbReference>
<evidence type="ECO:0000256" key="4">
    <source>
        <dbReference type="SAM" id="MobiDB-lite"/>
    </source>
</evidence>
<dbReference type="PANTHER" id="PTHR24173:SF74">
    <property type="entry name" value="ANKYRIN REPEAT DOMAIN-CONTAINING PROTEIN 16"/>
    <property type="match status" value="1"/>
</dbReference>
<evidence type="ECO:0000256" key="3">
    <source>
        <dbReference type="PROSITE-ProRule" id="PRU00023"/>
    </source>
</evidence>
<accession>A0A8J5XMJ9</accession>
<dbReference type="AlphaFoldDB" id="A0A8J5XMJ9"/>
<reference evidence="5" key="1">
    <citation type="submission" date="2021-05" db="EMBL/GenBank/DDBJ databases">
        <title>The genome of the haptophyte Pavlova lutheri (Diacronema luteri, Pavlovales) - a model for lipid biosynthesis in eukaryotic algae.</title>
        <authorList>
            <person name="Hulatt C.J."/>
            <person name="Posewitz M.C."/>
        </authorList>
    </citation>
    <scope>NUCLEOTIDE SEQUENCE</scope>
    <source>
        <strain evidence="5">NIVA-4/92</strain>
    </source>
</reference>
<dbReference type="SUPFAM" id="SSF48403">
    <property type="entry name" value="Ankyrin repeat"/>
    <property type="match status" value="1"/>
</dbReference>
<dbReference type="Gene3D" id="1.25.40.20">
    <property type="entry name" value="Ankyrin repeat-containing domain"/>
    <property type="match status" value="1"/>
</dbReference>
<proteinExistence type="predicted"/>
<feature type="repeat" description="ANK" evidence="3">
    <location>
        <begin position="79"/>
        <end position="111"/>
    </location>
</feature>
<feature type="compositionally biased region" description="Basic and acidic residues" evidence="4">
    <location>
        <begin position="313"/>
        <end position="327"/>
    </location>
</feature>
<dbReference type="Pfam" id="PF12796">
    <property type="entry name" value="Ank_2"/>
    <property type="match status" value="1"/>
</dbReference>
<organism evidence="5 6">
    <name type="scientific">Diacronema lutheri</name>
    <name type="common">Unicellular marine alga</name>
    <name type="synonym">Monochrysis lutheri</name>
    <dbReference type="NCBI Taxonomy" id="2081491"/>
    <lineage>
        <taxon>Eukaryota</taxon>
        <taxon>Haptista</taxon>
        <taxon>Haptophyta</taxon>
        <taxon>Pavlovophyceae</taxon>
        <taxon>Pavlovales</taxon>
        <taxon>Pavlovaceae</taxon>
        <taxon>Diacronema</taxon>
    </lineage>
</organism>
<gene>
    <name evidence="5" type="ORF">KFE25_006810</name>
</gene>
<keyword evidence="6" id="KW-1185">Reference proteome</keyword>
<feature type="region of interest" description="Disordered" evidence="4">
    <location>
        <begin position="293"/>
        <end position="327"/>
    </location>
</feature>
<dbReference type="InterPro" id="IPR002110">
    <property type="entry name" value="Ankyrin_rpt"/>
</dbReference>